<evidence type="ECO:0000313" key="4">
    <source>
        <dbReference type="EMBL" id="CAL6039741.1"/>
    </source>
</evidence>
<dbReference type="GO" id="GO:0016787">
    <property type="term" value="F:hydrolase activity"/>
    <property type="evidence" value="ECO:0007669"/>
    <property type="project" value="UniProtKB-KW"/>
</dbReference>
<dbReference type="Pfam" id="PF04231">
    <property type="entry name" value="Endonuclease_1"/>
    <property type="match status" value="1"/>
</dbReference>
<keyword evidence="2" id="KW-0378">Hydrolase</keyword>
<name>A0AA86V3J0_9EUKA</name>
<dbReference type="AlphaFoldDB" id="A0AA86V3J0"/>
<evidence type="ECO:0000256" key="1">
    <source>
        <dbReference type="ARBA" id="ARBA00022722"/>
    </source>
</evidence>
<dbReference type="PANTHER" id="PTHR33607:SF2">
    <property type="entry name" value="ENDONUCLEASE-1"/>
    <property type="match status" value="1"/>
</dbReference>
<organism evidence="3">
    <name type="scientific">Hexamita inflata</name>
    <dbReference type="NCBI Taxonomy" id="28002"/>
    <lineage>
        <taxon>Eukaryota</taxon>
        <taxon>Metamonada</taxon>
        <taxon>Diplomonadida</taxon>
        <taxon>Hexamitidae</taxon>
        <taxon>Hexamitinae</taxon>
        <taxon>Hexamita</taxon>
    </lineage>
</organism>
<dbReference type="PANTHER" id="PTHR33607">
    <property type="entry name" value="ENDONUCLEASE-1"/>
    <property type="match status" value="1"/>
</dbReference>
<sequence>MIFQIVFTELFPGVFGKELRSLLKNYTMENHKTLGYERAREEMYSYIYNSPDDQAVYCIYSGSRMPCVYNSMNTSCNAKLNCEHTIPQSFFNKQDPMVSDLHHLRATWSNVNGARSNYPFAQLAENKISAYYGPNFSIIHYKPEDPENWSGLHGSKSFMPREQQKGDTARAVAYFYVRYPSEAGGIGKTMQSIDVMIDWDETFEPSAEQYQQYLRVVEVQGNKNPFQEERGLVARAYCDMSTKYPCSRYQ</sequence>
<evidence type="ECO:0000313" key="3">
    <source>
        <dbReference type="EMBL" id="CAI9974847.1"/>
    </source>
</evidence>
<dbReference type="SUPFAM" id="SSF54060">
    <property type="entry name" value="His-Me finger endonucleases"/>
    <property type="match status" value="1"/>
</dbReference>
<dbReference type="EMBL" id="CAXDID020000143">
    <property type="protein sequence ID" value="CAL6039741.1"/>
    <property type="molecule type" value="Genomic_DNA"/>
</dbReference>
<protein>
    <submittedName>
        <fullName evidence="3">Extracellular nuclease</fullName>
    </submittedName>
    <submittedName>
        <fullName evidence="4">Extracellular_nuclease</fullName>
    </submittedName>
</protein>
<evidence type="ECO:0000313" key="5">
    <source>
        <dbReference type="Proteomes" id="UP001642409"/>
    </source>
</evidence>
<dbReference type="InterPro" id="IPR007346">
    <property type="entry name" value="Endonuclease-I"/>
</dbReference>
<dbReference type="GO" id="GO:0004518">
    <property type="term" value="F:nuclease activity"/>
    <property type="evidence" value="ECO:0007669"/>
    <property type="project" value="UniProtKB-KW"/>
</dbReference>
<dbReference type="Proteomes" id="UP001642409">
    <property type="component" value="Unassembled WGS sequence"/>
</dbReference>
<gene>
    <name evidence="4" type="ORF">HINF_LOCUS38001</name>
    <name evidence="3" type="ORF">HINF_LOCUS62492</name>
</gene>
<dbReference type="EMBL" id="CATOUU010001155">
    <property type="protein sequence ID" value="CAI9974847.1"/>
    <property type="molecule type" value="Genomic_DNA"/>
</dbReference>
<dbReference type="InterPro" id="IPR044925">
    <property type="entry name" value="His-Me_finger_sf"/>
</dbReference>
<reference evidence="4 5" key="2">
    <citation type="submission" date="2024-07" db="EMBL/GenBank/DDBJ databases">
        <authorList>
            <person name="Akdeniz Z."/>
        </authorList>
    </citation>
    <scope>NUCLEOTIDE SEQUENCE [LARGE SCALE GENOMIC DNA]</scope>
</reference>
<proteinExistence type="predicted"/>
<comment type="caution">
    <text evidence="3">The sequence shown here is derived from an EMBL/GenBank/DDBJ whole genome shotgun (WGS) entry which is preliminary data.</text>
</comment>
<accession>A0AA86V3J0</accession>
<keyword evidence="1" id="KW-0540">Nuclease</keyword>
<evidence type="ECO:0000256" key="2">
    <source>
        <dbReference type="ARBA" id="ARBA00022801"/>
    </source>
</evidence>
<reference evidence="3" key="1">
    <citation type="submission" date="2023-06" db="EMBL/GenBank/DDBJ databases">
        <authorList>
            <person name="Kurt Z."/>
        </authorList>
    </citation>
    <scope>NUCLEOTIDE SEQUENCE</scope>
</reference>
<keyword evidence="5" id="KW-1185">Reference proteome</keyword>